<feature type="transmembrane region" description="Helical" evidence="7">
    <location>
        <begin position="208"/>
        <end position="229"/>
    </location>
</feature>
<evidence type="ECO:0000256" key="3">
    <source>
        <dbReference type="ARBA" id="ARBA00022692"/>
    </source>
</evidence>
<dbReference type="InterPro" id="IPR040236">
    <property type="entry name" value="TMEM198"/>
</dbReference>
<dbReference type="PANTHER" id="PTHR31247">
    <property type="entry name" value="TRANSMEMBRANE PROTEIN 198 FAMILY MEMBER"/>
    <property type="match status" value="1"/>
</dbReference>
<dbReference type="EMBL" id="MBFR01000093">
    <property type="protein sequence ID" value="PVU94385.1"/>
    <property type="molecule type" value="Genomic_DNA"/>
</dbReference>
<dbReference type="OrthoDB" id="102260at2759"/>
<name>A0A2T9YPV4_9FUNG</name>
<evidence type="ECO:0000256" key="2">
    <source>
        <dbReference type="ARBA" id="ARBA00006244"/>
    </source>
</evidence>
<dbReference type="PANTHER" id="PTHR31247:SF5">
    <property type="entry name" value="DUF4203 DOMAIN-CONTAINING PROTEIN"/>
    <property type="match status" value="1"/>
</dbReference>
<dbReference type="Pfam" id="PF13886">
    <property type="entry name" value="TM7S3_TM198"/>
    <property type="match status" value="1"/>
</dbReference>
<feature type="transmembrane region" description="Helical" evidence="7">
    <location>
        <begin position="24"/>
        <end position="45"/>
    </location>
</feature>
<feature type="transmembrane region" description="Helical" evidence="7">
    <location>
        <begin position="138"/>
        <end position="158"/>
    </location>
</feature>
<gene>
    <name evidence="9" type="ORF">BB561_002580</name>
</gene>
<proteinExistence type="inferred from homology"/>
<evidence type="ECO:0000256" key="1">
    <source>
        <dbReference type="ARBA" id="ARBA00004141"/>
    </source>
</evidence>
<keyword evidence="5 7" id="KW-0472">Membrane</keyword>
<dbReference type="GO" id="GO:0005886">
    <property type="term" value="C:plasma membrane"/>
    <property type="evidence" value="ECO:0007669"/>
    <property type="project" value="TreeGrafter"/>
</dbReference>
<comment type="subcellular location">
    <subcellularLocation>
        <location evidence="1">Membrane</location>
        <topology evidence="1">Multi-pass membrane protein</topology>
    </subcellularLocation>
</comment>
<evidence type="ECO:0000256" key="7">
    <source>
        <dbReference type="SAM" id="Phobius"/>
    </source>
</evidence>
<feature type="transmembrane region" description="Helical" evidence="7">
    <location>
        <begin position="52"/>
        <end position="73"/>
    </location>
</feature>
<dbReference type="InterPro" id="IPR025256">
    <property type="entry name" value="TM7S3/TM198-like_dom"/>
</dbReference>
<keyword evidence="4 7" id="KW-1133">Transmembrane helix</keyword>
<keyword evidence="10" id="KW-1185">Reference proteome</keyword>
<evidence type="ECO:0000256" key="6">
    <source>
        <dbReference type="ARBA" id="ARBA00049737"/>
    </source>
</evidence>
<evidence type="ECO:0000313" key="10">
    <source>
        <dbReference type="Proteomes" id="UP000245383"/>
    </source>
</evidence>
<comment type="similarity">
    <text evidence="2">Belongs to the TMEM198 family.</text>
</comment>
<keyword evidence="3 7" id="KW-0812">Transmembrane</keyword>
<protein>
    <recommendedName>
        <fullName evidence="6">Transmembrane protein 198</fullName>
    </recommendedName>
</protein>
<evidence type="ECO:0000313" key="9">
    <source>
        <dbReference type="EMBL" id="PVU94385.1"/>
    </source>
</evidence>
<reference evidence="9 10" key="1">
    <citation type="journal article" date="2018" name="MBio">
        <title>Comparative Genomics Reveals the Core Gene Toolbox for the Fungus-Insect Symbiosis.</title>
        <authorList>
            <person name="Wang Y."/>
            <person name="Stata M."/>
            <person name="Wang W."/>
            <person name="Stajich J.E."/>
            <person name="White M.M."/>
            <person name="Moncalvo J.M."/>
        </authorList>
    </citation>
    <scope>NUCLEOTIDE SEQUENCE [LARGE SCALE GENOMIC DNA]</scope>
    <source>
        <strain evidence="9 10">SWE-8-4</strain>
    </source>
</reference>
<feature type="transmembrane region" description="Helical" evidence="7">
    <location>
        <begin position="170"/>
        <end position="188"/>
    </location>
</feature>
<dbReference type="STRING" id="133385.A0A2T9YPV4"/>
<evidence type="ECO:0000256" key="4">
    <source>
        <dbReference type="ARBA" id="ARBA00022989"/>
    </source>
</evidence>
<feature type="transmembrane region" description="Helical" evidence="7">
    <location>
        <begin position="108"/>
        <end position="126"/>
    </location>
</feature>
<dbReference type="Proteomes" id="UP000245383">
    <property type="component" value="Unassembled WGS sequence"/>
</dbReference>
<evidence type="ECO:0000256" key="5">
    <source>
        <dbReference type="ARBA" id="ARBA00023136"/>
    </source>
</evidence>
<comment type="caution">
    <text evidence="9">The sequence shown here is derived from an EMBL/GenBank/DDBJ whole genome shotgun (WGS) entry which is preliminary data.</text>
</comment>
<feature type="domain" description="TM7S3/TM198-like" evidence="8">
    <location>
        <begin position="33"/>
        <end position="227"/>
    </location>
</feature>
<feature type="transmembrane region" description="Helical" evidence="7">
    <location>
        <begin position="85"/>
        <end position="101"/>
    </location>
</feature>
<organism evidence="9 10">
    <name type="scientific">Smittium simulii</name>
    <dbReference type="NCBI Taxonomy" id="133385"/>
    <lineage>
        <taxon>Eukaryota</taxon>
        <taxon>Fungi</taxon>
        <taxon>Fungi incertae sedis</taxon>
        <taxon>Zoopagomycota</taxon>
        <taxon>Kickxellomycotina</taxon>
        <taxon>Harpellomycetes</taxon>
        <taxon>Harpellales</taxon>
        <taxon>Legeriomycetaceae</taxon>
        <taxon>Smittium</taxon>
    </lineage>
</organism>
<evidence type="ECO:0000259" key="8">
    <source>
        <dbReference type="Pfam" id="PF13886"/>
    </source>
</evidence>
<sequence length="235" mass="25226">MAAVLGARLAEKSATENVPNSGNITVAGATAGCVLMIVGALIAFFGKKLYKIALFIAGFLFVSIAVLIILYQIREPEQLNAARSLLYLVCSGVFGIFGGILSMWVIKLGIFLIGALSGFTISSYILTWSSVGLFREQWVQILFCVIFGIGLGLLALIFEKYIILIGTSLFGTYSLYVGIDCFALTGFKEAVFSVFSNVIRMSDQGGKIYGMLSGASATAIISIIVQFATNKQIYN</sequence>
<dbReference type="AlphaFoldDB" id="A0A2T9YPV4"/>
<accession>A0A2T9YPV4</accession>